<name>A0A3Q8X784_9BACL</name>
<gene>
    <name evidence="3" type="ORF">EJC50_13005</name>
</gene>
<reference evidence="4" key="1">
    <citation type="submission" date="2018-12" db="EMBL/GenBank/DDBJ databases">
        <title>Genome sequence of Peanibacillus sp.</title>
        <authorList>
            <person name="Subramani G."/>
            <person name="Srinivasan S."/>
            <person name="Kim M.K."/>
        </authorList>
    </citation>
    <scope>NUCLEOTIDE SEQUENCE [LARGE SCALE GENOMIC DNA]</scope>
    <source>
        <strain evidence="4">18JY67-1</strain>
    </source>
</reference>
<evidence type="ECO:0000313" key="3">
    <source>
        <dbReference type="EMBL" id="AZN40472.1"/>
    </source>
</evidence>
<organism evidence="3 4">
    <name type="scientific">Paenibacillus albus</name>
    <dbReference type="NCBI Taxonomy" id="2495582"/>
    <lineage>
        <taxon>Bacteria</taxon>
        <taxon>Bacillati</taxon>
        <taxon>Bacillota</taxon>
        <taxon>Bacilli</taxon>
        <taxon>Bacillales</taxon>
        <taxon>Paenibacillaceae</taxon>
        <taxon>Paenibacillus</taxon>
    </lineage>
</organism>
<evidence type="ECO:0000256" key="2">
    <source>
        <dbReference type="SAM" id="Phobius"/>
    </source>
</evidence>
<dbReference type="KEGG" id="palb:EJC50_13005"/>
<feature type="compositionally biased region" description="Polar residues" evidence="1">
    <location>
        <begin position="143"/>
        <end position="153"/>
    </location>
</feature>
<proteinExistence type="predicted"/>
<dbReference type="AlphaFoldDB" id="A0A3Q8X784"/>
<keyword evidence="2" id="KW-0812">Transmembrane</keyword>
<dbReference type="OrthoDB" id="1798639at2"/>
<dbReference type="Proteomes" id="UP000272528">
    <property type="component" value="Chromosome"/>
</dbReference>
<evidence type="ECO:0000256" key="1">
    <source>
        <dbReference type="SAM" id="MobiDB-lite"/>
    </source>
</evidence>
<accession>A0A3Q8X784</accession>
<dbReference type="EMBL" id="CP034437">
    <property type="protein sequence ID" value="AZN40472.1"/>
    <property type="molecule type" value="Genomic_DNA"/>
</dbReference>
<feature type="region of interest" description="Disordered" evidence="1">
    <location>
        <begin position="31"/>
        <end position="163"/>
    </location>
</feature>
<sequence length="186" mass="20691">MKSLIELLFSNIYIVVIFVGFVLTMINKARGKQNPTNRMPSFGGEQARRQQQEGAPVEVREKNAQQSERRQEQSARPAQLRPMSPPAAVDTPAGVYKTQMKPRGEMIPSQPETEPGTLQRALAAERPAAETGGRQAGAKRQQEAQLPQRTQGGTAFRTPQGEELRRAFVMAEVLGPPRSKRSLRRM</sequence>
<dbReference type="RefSeq" id="WP_126015700.1">
    <property type="nucleotide sequence ID" value="NZ_CP034437.1"/>
</dbReference>
<keyword evidence="4" id="KW-1185">Reference proteome</keyword>
<keyword evidence="2" id="KW-0472">Membrane</keyword>
<feature type="compositionally biased region" description="Basic and acidic residues" evidence="1">
    <location>
        <begin position="58"/>
        <end position="73"/>
    </location>
</feature>
<protein>
    <submittedName>
        <fullName evidence="3">Uncharacterized protein</fullName>
    </submittedName>
</protein>
<evidence type="ECO:0000313" key="4">
    <source>
        <dbReference type="Proteomes" id="UP000272528"/>
    </source>
</evidence>
<feature type="transmembrane region" description="Helical" evidence="2">
    <location>
        <begin position="12"/>
        <end position="29"/>
    </location>
</feature>
<keyword evidence="2" id="KW-1133">Transmembrane helix</keyword>